<evidence type="ECO:0000313" key="2">
    <source>
        <dbReference type="EMBL" id="VDM81636.1"/>
    </source>
</evidence>
<sequence>MLPEGPIVDEKSFSARQSKQNPPDWSAEAQEAYKLLVECGRDLTNNASSRSSPTIDDLKRVTVIEKKPATVSPAPERPAIPPHNQGIGSINEGVEDVTSYSPQKRVHIIETKLLTTKSTDEERAPPGLPPKFDQKPPPCRPPKTRNIPVVMNGRSINYDNLNGIGAGRAPPPVPPKPKMNIVRPTSMSPPPQTNQLAIEKDSPGFAPSITRGSLFTAAKKEEVIKF</sequence>
<dbReference type="Proteomes" id="UP000270094">
    <property type="component" value="Unassembled WGS sequence"/>
</dbReference>
<evidence type="ECO:0000313" key="3">
    <source>
        <dbReference type="Proteomes" id="UP000270094"/>
    </source>
</evidence>
<feature type="region of interest" description="Disordered" evidence="1">
    <location>
        <begin position="1"/>
        <end position="26"/>
    </location>
</feature>
<keyword evidence="3" id="KW-1185">Reference proteome</keyword>
<dbReference type="OrthoDB" id="4062651at2759"/>
<evidence type="ECO:0000256" key="1">
    <source>
        <dbReference type="SAM" id="MobiDB-lite"/>
    </source>
</evidence>
<feature type="compositionally biased region" description="Polar residues" evidence="1">
    <location>
        <begin position="14"/>
        <end position="23"/>
    </location>
</feature>
<feature type="region of interest" description="Disordered" evidence="1">
    <location>
        <begin position="161"/>
        <end position="195"/>
    </location>
</feature>
<proteinExistence type="predicted"/>
<accession>A0A3P7JE68</accession>
<feature type="region of interest" description="Disordered" evidence="1">
    <location>
        <begin position="111"/>
        <end position="148"/>
    </location>
</feature>
<reference evidence="2 3" key="1">
    <citation type="submission" date="2018-11" db="EMBL/GenBank/DDBJ databases">
        <authorList>
            <consortium name="Pathogen Informatics"/>
        </authorList>
    </citation>
    <scope>NUCLEOTIDE SEQUENCE [LARGE SCALE GENOMIC DNA]</scope>
</reference>
<name>A0A3P7JE68_STRVU</name>
<dbReference type="EMBL" id="UYYB01113865">
    <property type="protein sequence ID" value="VDM81636.1"/>
    <property type="molecule type" value="Genomic_DNA"/>
</dbReference>
<organism evidence="2 3">
    <name type="scientific">Strongylus vulgaris</name>
    <name type="common">Blood worm</name>
    <dbReference type="NCBI Taxonomy" id="40348"/>
    <lineage>
        <taxon>Eukaryota</taxon>
        <taxon>Metazoa</taxon>
        <taxon>Ecdysozoa</taxon>
        <taxon>Nematoda</taxon>
        <taxon>Chromadorea</taxon>
        <taxon>Rhabditida</taxon>
        <taxon>Rhabditina</taxon>
        <taxon>Rhabditomorpha</taxon>
        <taxon>Strongyloidea</taxon>
        <taxon>Strongylidae</taxon>
        <taxon>Strongylus</taxon>
    </lineage>
</organism>
<dbReference type="AlphaFoldDB" id="A0A3P7JE68"/>
<gene>
    <name evidence="2" type="ORF">SVUK_LOCUS16634</name>
</gene>
<protein>
    <submittedName>
        <fullName evidence="2">Uncharacterized protein</fullName>
    </submittedName>
</protein>
<feature type="region of interest" description="Disordered" evidence="1">
    <location>
        <begin position="68"/>
        <end position="91"/>
    </location>
</feature>